<dbReference type="STRING" id="58343.AQJ46_13680"/>
<sequence>MSTKHESGPVTLIAVLEAPVENTEEFIAGWRTHLEPLRTAPGFRGARLHRALRAEHRFQLVAVADWASTADLAAAAAGERGGPGAETYAKTVHRGVYRVIGEAASGQRADGAGVTMVNAFELPDERVEEFLDAWRPRAERASASPGFVDFRMHQALGEASLPLVNVAHYASVEAWKALQADPEFQARKAVNPPYATANPGLFDVVAEVTAEVV</sequence>
<proteinExistence type="predicted"/>
<evidence type="ECO:0000313" key="2">
    <source>
        <dbReference type="EMBL" id="KUN72073.1"/>
    </source>
</evidence>
<dbReference type="SUPFAM" id="SSF54909">
    <property type="entry name" value="Dimeric alpha+beta barrel"/>
    <property type="match status" value="2"/>
</dbReference>
<dbReference type="InterPro" id="IPR011008">
    <property type="entry name" value="Dimeric_a/b-barrel"/>
</dbReference>
<evidence type="ECO:0000259" key="1">
    <source>
        <dbReference type="PROSITE" id="PS51725"/>
    </source>
</evidence>
<protein>
    <recommendedName>
        <fullName evidence="1">ABM domain-containing protein</fullName>
    </recommendedName>
</protein>
<gene>
    <name evidence="2" type="ORF">AQJ46_13680</name>
</gene>
<dbReference type="Gene3D" id="3.30.70.100">
    <property type="match status" value="2"/>
</dbReference>
<dbReference type="Proteomes" id="UP000053669">
    <property type="component" value="Unassembled WGS sequence"/>
</dbReference>
<dbReference type="PROSITE" id="PS51725">
    <property type="entry name" value="ABM"/>
    <property type="match status" value="1"/>
</dbReference>
<reference evidence="2 3" key="1">
    <citation type="submission" date="2015-10" db="EMBL/GenBank/DDBJ databases">
        <title>Draft genome sequence of Streptomyces canus DSM 40017, type strain for the species Streptomyces canus.</title>
        <authorList>
            <person name="Ruckert C."/>
            <person name="Winkler A."/>
            <person name="Kalinowski J."/>
            <person name="Kampfer P."/>
            <person name="Glaeser S."/>
        </authorList>
    </citation>
    <scope>NUCLEOTIDE SEQUENCE [LARGE SCALE GENOMIC DNA]</scope>
    <source>
        <strain evidence="2 3">DSM 40017</strain>
    </source>
</reference>
<organism evidence="2 3">
    <name type="scientific">Streptomyces canus</name>
    <dbReference type="NCBI Taxonomy" id="58343"/>
    <lineage>
        <taxon>Bacteria</taxon>
        <taxon>Bacillati</taxon>
        <taxon>Actinomycetota</taxon>
        <taxon>Actinomycetes</taxon>
        <taxon>Kitasatosporales</taxon>
        <taxon>Streptomycetaceae</taxon>
        <taxon>Streptomyces</taxon>
        <taxon>Streptomyces aurantiacus group</taxon>
    </lineage>
</organism>
<accession>A0A117R5F0</accession>
<name>A0A117R5F0_9ACTN</name>
<dbReference type="AlphaFoldDB" id="A0A117R5F0"/>
<comment type="caution">
    <text evidence="2">The sequence shown here is derived from an EMBL/GenBank/DDBJ whole genome shotgun (WGS) entry which is preliminary data.</text>
</comment>
<feature type="domain" description="ABM" evidence="1">
    <location>
        <begin position="114"/>
        <end position="205"/>
    </location>
</feature>
<dbReference type="InterPro" id="IPR007138">
    <property type="entry name" value="ABM_dom"/>
</dbReference>
<dbReference type="RefSeq" id="WP_059205877.1">
    <property type="nucleotide sequence ID" value="NZ_KQ948659.1"/>
</dbReference>
<evidence type="ECO:0000313" key="3">
    <source>
        <dbReference type="Proteomes" id="UP000053669"/>
    </source>
</evidence>
<dbReference type="EMBL" id="LMWU01000015">
    <property type="protein sequence ID" value="KUN72073.1"/>
    <property type="molecule type" value="Genomic_DNA"/>
</dbReference>
<dbReference type="Pfam" id="PF03992">
    <property type="entry name" value="ABM"/>
    <property type="match status" value="2"/>
</dbReference>